<evidence type="ECO:0008006" key="4">
    <source>
        <dbReference type="Google" id="ProtNLM"/>
    </source>
</evidence>
<feature type="compositionally biased region" description="Low complexity" evidence="1">
    <location>
        <begin position="8"/>
        <end position="19"/>
    </location>
</feature>
<gene>
    <name evidence="2" type="ORF">D0894_16200</name>
</gene>
<dbReference type="Proteomes" id="UP000265875">
    <property type="component" value="Unassembled WGS sequence"/>
</dbReference>
<dbReference type="RefSeq" id="WP_119370556.1">
    <property type="nucleotide sequence ID" value="NZ_QWLL01000035.1"/>
</dbReference>
<name>A0A399M4P3_9PSED</name>
<sequence length="112" mass="12191">MDSESRKATPQATQKATQADPRAEVVANILKQLDLDGNGKTSHKEALTCIAANMNSLSGLAREIEHAVRHIAHYADVIENYAVTNAALITAILEDKSRDKTLIVKDVLKVLK</sequence>
<protein>
    <recommendedName>
        <fullName evidence="4">EF-hand domain-containing protein</fullName>
    </recommendedName>
</protein>
<reference evidence="2 3" key="1">
    <citation type="submission" date="2018-08" db="EMBL/GenBank/DDBJ databases">
        <title>Draft genome sequence of the cyanotroph, Pseudomonas monteilii BCN3.</title>
        <authorList>
            <person name="Jones L.B."/>
            <person name="Kunz D.A."/>
        </authorList>
    </citation>
    <scope>NUCLEOTIDE SEQUENCE [LARGE SCALE GENOMIC DNA]</scope>
    <source>
        <strain evidence="2 3">BCN3</strain>
    </source>
</reference>
<accession>A0A399M4P3</accession>
<dbReference type="EMBL" id="QWLL01000035">
    <property type="protein sequence ID" value="RII76698.1"/>
    <property type="molecule type" value="Genomic_DNA"/>
</dbReference>
<feature type="region of interest" description="Disordered" evidence="1">
    <location>
        <begin position="1"/>
        <end position="20"/>
    </location>
</feature>
<evidence type="ECO:0000313" key="2">
    <source>
        <dbReference type="EMBL" id="RII76698.1"/>
    </source>
</evidence>
<evidence type="ECO:0000313" key="3">
    <source>
        <dbReference type="Proteomes" id="UP000265875"/>
    </source>
</evidence>
<dbReference type="AlphaFoldDB" id="A0A399M4P3"/>
<evidence type="ECO:0000256" key="1">
    <source>
        <dbReference type="SAM" id="MobiDB-lite"/>
    </source>
</evidence>
<proteinExistence type="predicted"/>
<comment type="caution">
    <text evidence="2">The sequence shown here is derived from an EMBL/GenBank/DDBJ whole genome shotgun (WGS) entry which is preliminary data.</text>
</comment>
<organism evidence="2 3">
    <name type="scientific">Pseudomonas monteilii</name>
    <dbReference type="NCBI Taxonomy" id="76759"/>
    <lineage>
        <taxon>Bacteria</taxon>
        <taxon>Pseudomonadati</taxon>
        <taxon>Pseudomonadota</taxon>
        <taxon>Gammaproteobacteria</taxon>
        <taxon>Pseudomonadales</taxon>
        <taxon>Pseudomonadaceae</taxon>
        <taxon>Pseudomonas</taxon>
    </lineage>
</organism>